<evidence type="ECO:0000256" key="1">
    <source>
        <dbReference type="SAM" id="MobiDB-lite"/>
    </source>
</evidence>
<reference evidence="2 3" key="1">
    <citation type="submission" date="2015-07" db="EMBL/GenBank/DDBJ databases">
        <title>Comparative genomics of the Sigatoka disease complex on banana suggests a link between parallel evolutionary changes in Pseudocercospora fijiensis and Pseudocercospora eumusae and increased virulence on the banana host.</title>
        <authorList>
            <person name="Chang T.-C."/>
            <person name="Salvucci A."/>
            <person name="Crous P.W."/>
            <person name="Stergiopoulos I."/>
        </authorList>
    </citation>
    <scope>NUCLEOTIDE SEQUENCE [LARGE SCALE GENOMIC DNA]</scope>
    <source>
        <strain evidence="2 3">CBS 114824</strain>
    </source>
</reference>
<keyword evidence="3" id="KW-1185">Reference proteome</keyword>
<dbReference type="PANTHER" id="PTHR10826:SF1">
    <property type="entry name" value="COMPLEMENT COMPONENT 1 Q SUBCOMPONENT-BINDING PROTEIN, MITOCHONDRIAL"/>
    <property type="match status" value="1"/>
</dbReference>
<dbReference type="AlphaFoldDB" id="A0A139H0F9"/>
<name>A0A139H0F9_9PEZI</name>
<dbReference type="InterPro" id="IPR003428">
    <property type="entry name" value="MAM33"/>
</dbReference>
<dbReference type="STRING" id="321146.A0A139H0F9"/>
<protein>
    <recommendedName>
        <fullName evidence="4">Mitochondrial glyco protein</fullName>
    </recommendedName>
</protein>
<evidence type="ECO:0008006" key="4">
    <source>
        <dbReference type="Google" id="ProtNLM"/>
    </source>
</evidence>
<dbReference type="Pfam" id="PF02330">
    <property type="entry name" value="MAM33"/>
    <property type="match status" value="1"/>
</dbReference>
<feature type="region of interest" description="Disordered" evidence="1">
    <location>
        <begin position="148"/>
        <end position="174"/>
    </location>
</feature>
<gene>
    <name evidence="2" type="ORF">AC578_2647</name>
</gene>
<dbReference type="SUPFAM" id="SSF54529">
    <property type="entry name" value="Mitochondrial glycoprotein MAM33-like"/>
    <property type="match status" value="1"/>
</dbReference>
<evidence type="ECO:0000313" key="3">
    <source>
        <dbReference type="Proteomes" id="UP000070133"/>
    </source>
</evidence>
<dbReference type="OrthoDB" id="278212at2759"/>
<dbReference type="InterPro" id="IPR036561">
    <property type="entry name" value="MAM33_sf"/>
</dbReference>
<dbReference type="PANTHER" id="PTHR10826">
    <property type="entry name" value="COMPLEMENT COMPONENT 1"/>
    <property type="match status" value="1"/>
</dbReference>
<dbReference type="EMBL" id="LFZN01000194">
    <property type="protein sequence ID" value="KXS95891.1"/>
    <property type="molecule type" value="Genomic_DNA"/>
</dbReference>
<dbReference type="Proteomes" id="UP000070133">
    <property type="component" value="Unassembled WGS sequence"/>
</dbReference>
<proteinExistence type="predicted"/>
<dbReference type="GO" id="GO:0005759">
    <property type="term" value="C:mitochondrial matrix"/>
    <property type="evidence" value="ECO:0007669"/>
    <property type="project" value="InterPro"/>
</dbReference>
<sequence length="312" mass="35317">MLSLSRAFARAVPRTTSRIATTSLRPAFTPSIPRQISRQTPRIAAAAFSTSQCRKDEHAQHLAAKIDGEINIETSEAEAQIGSDENVKRFQDDNPWWTIQDTLGEQDVYFKRDFEDEKITVHFSIADFDNQYEESSDMDSALDDEYGDMEDGQSGGANTRGAINQGRKGDQNFKVAPEDSIAPADREELADEEDQPQPFPVTVSVLVQRQNKGALKFILVAQDGDFEIIQMQQLPKDLKSQNINELIRNTPEHLYLGPPFQQLDEEVQGIVESYLNARGVTEYLAQVIPDYIDVKEQKEYLGWLNRVKEFVE</sequence>
<comment type="caution">
    <text evidence="2">The sequence shown here is derived from an EMBL/GenBank/DDBJ whole genome shotgun (WGS) entry which is preliminary data.</text>
</comment>
<accession>A0A139H0F9</accession>
<organism evidence="2 3">
    <name type="scientific">Pseudocercospora eumusae</name>
    <dbReference type="NCBI Taxonomy" id="321146"/>
    <lineage>
        <taxon>Eukaryota</taxon>
        <taxon>Fungi</taxon>
        <taxon>Dikarya</taxon>
        <taxon>Ascomycota</taxon>
        <taxon>Pezizomycotina</taxon>
        <taxon>Dothideomycetes</taxon>
        <taxon>Dothideomycetidae</taxon>
        <taxon>Mycosphaerellales</taxon>
        <taxon>Mycosphaerellaceae</taxon>
        <taxon>Pseudocercospora</taxon>
    </lineage>
</organism>
<dbReference type="Gene3D" id="3.10.280.10">
    <property type="entry name" value="Mitochondrial glycoprotein"/>
    <property type="match status" value="1"/>
</dbReference>
<evidence type="ECO:0000313" key="2">
    <source>
        <dbReference type="EMBL" id="KXS95891.1"/>
    </source>
</evidence>
<dbReference type="GO" id="GO:0042256">
    <property type="term" value="P:cytosolic ribosome assembly"/>
    <property type="evidence" value="ECO:0007669"/>
    <property type="project" value="TreeGrafter"/>
</dbReference>